<reference evidence="8 9" key="1">
    <citation type="submission" date="2019-03" db="EMBL/GenBank/DDBJ databases">
        <title>Draft genome sequences of novel Actinobacteria.</title>
        <authorList>
            <person name="Sahin N."/>
            <person name="Ay H."/>
            <person name="Saygin H."/>
        </authorList>
    </citation>
    <scope>NUCLEOTIDE SEQUENCE [LARGE SCALE GENOMIC DNA]</scope>
    <source>
        <strain evidence="8 9">KC310</strain>
    </source>
</reference>
<evidence type="ECO:0000256" key="1">
    <source>
        <dbReference type="ARBA" id="ARBA00004651"/>
    </source>
</evidence>
<evidence type="ECO:0000256" key="2">
    <source>
        <dbReference type="ARBA" id="ARBA00011006"/>
    </source>
</evidence>
<comment type="caution">
    <text evidence="8">The sequence shown here is derived from an EMBL/GenBank/DDBJ whole genome shotgun (WGS) entry which is preliminary data.</text>
</comment>
<gene>
    <name evidence="8" type="ORF">E1292_01400</name>
</gene>
<keyword evidence="5 7" id="KW-1133">Transmembrane helix</keyword>
<evidence type="ECO:0000256" key="5">
    <source>
        <dbReference type="ARBA" id="ARBA00022989"/>
    </source>
</evidence>
<protein>
    <submittedName>
        <fullName evidence="8">GlsB/YeaQ/YmgE family stress response membrane protein</fullName>
    </submittedName>
</protein>
<accession>A0A4V6PCV6</accession>
<organism evidence="8 9">
    <name type="scientific">Nonomuraea deserti</name>
    <dbReference type="NCBI Taxonomy" id="1848322"/>
    <lineage>
        <taxon>Bacteria</taxon>
        <taxon>Bacillati</taxon>
        <taxon>Actinomycetota</taxon>
        <taxon>Actinomycetes</taxon>
        <taxon>Streptosporangiales</taxon>
        <taxon>Streptosporangiaceae</taxon>
        <taxon>Nonomuraea</taxon>
    </lineage>
</organism>
<dbReference type="Proteomes" id="UP000295258">
    <property type="component" value="Unassembled WGS sequence"/>
</dbReference>
<keyword evidence="4 7" id="KW-0812">Transmembrane</keyword>
<comment type="subcellular location">
    <subcellularLocation>
        <location evidence="1">Cell membrane</location>
        <topology evidence="1">Multi-pass membrane protein</topology>
    </subcellularLocation>
</comment>
<evidence type="ECO:0000256" key="4">
    <source>
        <dbReference type="ARBA" id="ARBA00022692"/>
    </source>
</evidence>
<name>A0A4V6PCV6_9ACTN</name>
<evidence type="ECO:0000313" key="9">
    <source>
        <dbReference type="Proteomes" id="UP000295258"/>
    </source>
</evidence>
<evidence type="ECO:0000313" key="8">
    <source>
        <dbReference type="EMBL" id="TDD12606.1"/>
    </source>
</evidence>
<keyword evidence="6 7" id="KW-0472">Membrane</keyword>
<comment type="similarity">
    <text evidence="2">Belongs to the UPF0410 family.</text>
</comment>
<dbReference type="Pfam" id="PF04226">
    <property type="entry name" value="Transgly_assoc"/>
    <property type="match status" value="1"/>
</dbReference>
<proteinExistence type="inferred from homology"/>
<evidence type="ECO:0000256" key="6">
    <source>
        <dbReference type="ARBA" id="ARBA00023136"/>
    </source>
</evidence>
<dbReference type="InterPro" id="IPR007341">
    <property type="entry name" value="Transgly_assoc"/>
</dbReference>
<evidence type="ECO:0000256" key="7">
    <source>
        <dbReference type="SAM" id="Phobius"/>
    </source>
</evidence>
<dbReference type="GO" id="GO:0005886">
    <property type="term" value="C:plasma membrane"/>
    <property type="evidence" value="ECO:0007669"/>
    <property type="project" value="UniProtKB-SubCell"/>
</dbReference>
<keyword evidence="9" id="KW-1185">Reference proteome</keyword>
<keyword evidence="3" id="KW-1003">Cell membrane</keyword>
<feature type="transmembrane region" description="Helical" evidence="7">
    <location>
        <begin position="27"/>
        <end position="51"/>
    </location>
</feature>
<dbReference type="AlphaFoldDB" id="A0A4V6PCV6"/>
<evidence type="ECO:0000256" key="3">
    <source>
        <dbReference type="ARBA" id="ARBA00022475"/>
    </source>
</evidence>
<sequence>MGTIAWIILELVAGALARPLGPSHVAAVQGLFDPATWLCAVIGAAVLLLVYNRIPDQPSDLRAGRR</sequence>
<dbReference type="EMBL" id="SMKO01000002">
    <property type="protein sequence ID" value="TDD12606.1"/>
    <property type="molecule type" value="Genomic_DNA"/>
</dbReference>